<dbReference type="PATRIC" id="fig|1618364.3.peg.988"/>
<sequence length="137" mass="15124">MTEIEREVVRLLIVKDGRMLVATSARSGSKKIPGGGTDGQSPREAGERELIEETGLRGQLRYLGEIFEKITAIDLAHGLGPGSLMRAYYFEVLNAVGEMSPGDDVAELELVPIDRVEATLTYPGMREGFRKFRNLLE</sequence>
<dbReference type="PROSITE" id="PS51462">
    <property type="entry name" value="NUDIX"/>
    <property type="match status" value="1"/>
</dbReference>
<comment type="caution">
    <text evidence="3">The sequence shown here is derived from an EMBL/GenBank/DDBJ whole genome shotgun (WGS) entry which is preliminary data.</text>
</comment>
<dbReference type="Gene3D" id="3.90.79.10">
    <property type="entry name" value="Nucleoside Triphosphate Pyrophosphohydrolase"/>
    <property type="match status" value="1"/>
</dbReference>
<name>A0A0G1S086_9BACT</name>
<dbReference type="STRING" id="1618364.UX86_C0040G0013"/>
<evidence type="ECO:0000259" key="2">
    <source>
        <dbReference type="PROSITE" id="PS51462"/>
    </source>
</evidence>
<feature type="region of interest" description="Disordered" evidence="1">
    <location>
        <begin position="25"/>
        <end position="46"/>
    </location>
</feature>
<reference evidence="3 4" key="1">
    <citation type="journal article" date="2015" name="Nature">
        <title>rRNA introns, odd ribosomes, and small enigmatic genomes across a large radiation of phyla.</title>
        <authorList>
            <person name="Brown C.T."/>
            <person name="Hug L.A."/>
            <person name="Thomas B.C."/>
            <person name="Sharon I."/>
            <person name="Castelle C.J."/>
            <person name="Singh A."/>
            <person name="Wilkins M.J."/>
            <person name="Williams K.H."/>
            <person name="Banfield J.F."/>
        </authorList>
    </citation>
    <scope>NUCLEOTIDE SEQUENCE [LARGE SCALE GENOMIC DNA]</scope>
</reference>
<gene>
    <name evidence="3" type="ORF">UX86_C0040G0013</name>
</gene>
<dbReference type="AlphaFoldDB" id="A0A0G1S086"/>
<dbReference type="InterPro" id="IPR000086">
    <property type="entry name" value="NUDIX_hydrolase_dom"/>
</dbReference>
<feature type="domain" description="Nudix hydrolase" evidence="2">
    <location>
        <begin position="4"/>
        <end position="133"/>
    </location>
</feature>
<dbReference type="Proteomes" id="UP000034502">
    <property type="component" value="Unassembled WGS sequence"/>
</dbReference>
<evidence type="ECO:0000313" key="3">
    <source>
        <dbReference type="EMBL" id="KKU62939.1"/>
    </source>
</evidence>
<dbReference type="SUPFAM" id="SSF55811">
    <property type="entry name" value="Nudix"/>
    <property type="match status" value="1"/>
</dbReference>
<accession>A0A0G1S086</accession>
<evidence type="ECO:0000256" key="1">
    <source>
        <dbReference type="SAM" id="MobiDB-lite"/>
    </source>
</evidence>
<proteinExistence type="predicted"/>
<protein>
    <recommendedName>
        <fullName evidence="2">Nudix hydrolase domain-containing protein</fullName>
    </recommendedName>
</protein>
<dbReference type="Pfam" id="PF00293">
    <property type="entry name" value="NUDIX"/>
    <property type="match status" value="1"/>
</dbReference>
<dbReference type="EMBL" id="LCNU01000040">
    <property type="protein sequence ID" value="KKU62939.1"/>
    <property type="molecule type" value="Genomic_DNA"/>
</dbReference>
<dbReference type="InterPro" id="IPR015797">
    <property type="entry name" value="NUDIX_hydrolase-like_dom_sf"/>
</dbReference>
<organism evidence="3 4">
    <name type="scientific">Candidatus Amesbacteria bacterium GW2011_GWC1_47_15</name>
    <dbReference type="NCBI Taxonomy" id="1618364"/>
    <lineage>
        <taxon>Bacteria</taxon>
        <taxon>Candidatus Amesiibacteriota</taxon>
    </lineage>
</organism>
<evidence type="ECO:0000313" key="4">
    <source>
        <dbReference type="Proteomes" id="UP000034502"/>
    </source>
</evidence>